<dbReference type="CDD" id="cd03299">
    <property type="entry name" value="ABC_ModC_like"/>
    <property type="match status" value="1"/>
</dbReference>
<dbReference type="RefSeq" id="WP_058937852.1">
    <property type="nucleotide sequence ID" value="NZ_LLYW01000002.1"/>
</dbReference>
<dbReference type="AlphaFoldDB" id="A0A100XZU1"/>
<evidence type="ECO:0000256" key="8">
    <source>
        <dbReference type="ARBA" id="ARBA00039025"/>
    </source>
</evidence>
<keyword evidence="5 14" id="KW-0067">ATP-binding</keyword>
<comment type="subcellular location">
    <subcellularLocation>
        <location evidence="1">Cell membrane</location>
        <topology evidence="1">Peripheral membrane protein</topology>
    </subcellularLocation>
</comment>
<dbReference type="FunFam" id="3.40.50.300:FF:000425">
    <property type="entry name" value="Probable ABC transporter, ATP-binding subunit"/>
    <property type="match status" value="1"/>
</dbReference>
<evidence type="ECO:0000259" key="13">
    <source>
        <dbReference type="PROSITE" id="PS51866"/>
    </source>
</evidence>
<evidence type="ECO:0000313" key="15">
    <source>
        <dbReference type="Proteomes" id="UP000053462"/>
    </source>
</evidence>
<dbReference type="SUPFAM" id="SSF52540">
    <property type="entry name" value="P-loop containing nucleoside triphosphate hydrolases"/>
    <property type="match status" value="1"/>
</dbReference>
<dbReference type="InterPro" id="IPR003439">
    <property type="entry name" value="ABC_transporter-like_ATP-bd"/>
</dbReference>
<comment type="subunit">
    <text evidence="7">The complex is composed of two ATP-binding proteins (WtpC), two transmembrane proteins (WtpB) and a solute-binding protein (WtpA).</text>
</comment>
<comment type="function">
    <text evidence="11">Part of the ABC transporter complex WtpABC involved in molybdate/tungstate import. Responsible for energy coupling to the transport system.</text>
</comment>
<evidence type="ECO:0000256" key="1">
    <source>
        <dbReference type="ARBA" id="ARBA00004202"/>
    </source>
</evidence>
<evidence type="ECO:0000256" key="9">
    <source>
        <dbReference type="ARBA" id="ARBA00041133"/>
    </source>
</evidence>
<dbReference type="Pfam" id="PF00005">
    <property type="entry name" value="ABC_tran"/>
    <property type="match status" value="1"/>
</dbReference>
<dbReference type="Pfam" id="PF03459">
    <property type="entry name" value="TOBE"/>
    <property type="match status" value="1"/>
</dbReference>
<dbReference type="STRING" id="227598.APY94_00920"/>
<comment type="catalytic activity">
    <reaction evidence="10">
        <text>tungstate(in) + ATP + H2O = tungstate(out) + ADP + phosphate + H(+)</text>
        <dbReference type="Rhea" id="RHEA:35027"/>
        <dbReference type="ChEBI" id="CHEBI:15377"/>
        <dbReference type="ChEBI" id="CHEBI:15378"/>
        <dbReference type="ChEBI" id="CHEBI:30616"/>
        <dbReference type="ChEBI" id="CHEBI:43474"/>
        <dbReference type="ChEBI" id="CHEBI:46502"/>
        <dbReference type="ChEBI" id="CHEBI:456216"/>
        <dbReference type="EC" id="7.3.2.6"/>
    </reaction>
</comment>
<dbReference type="PANTHER" id="PTHR42781:SF7">
    <property type="entry name" value="MOLYBDENUM ABC TRANSPORTER, ATP-BINDING PROTEIN"/>
    <property type="match status" value="1"/>
</dbReference>
<organism evidence="14 15">
    <name type="scientific">Thermococcus celericrescens</name>
    <dbReference type="NCBI Taxonomy" id="227598"/>
    <lineage>
        <taxon>Archaea</taxon>
        <taxon>Methanobacteriati</taxon>
        <taxon>Methanobacteriota</taxon>
        <taxon>Thermococci</taxon>
        <taxon>Thermococcales</taxon>
        <taxon>Thermococcaceae</taxon>
        <taxon>Thermococcus</taxon>
    </lineage>
</organism>
<dbReference type="InterPro" id="IPR003593">
    <property type="entry name" value="AAA+_ATPase"/>
</dbReference>
<dbReference type="InterPro" id="IPR004606">
    <property type="entry name" value="Mop_domain"/>
</dbReference>
<gene>
    <name evidence="14" type="ORF">APY94_00920</name>
</gene>
<evidence type="ECO:0000256" key="11">
    <source>
        <dbReference type="ARBA" id="ARBA00057369"/>
    </source>
</evidence>
<feature type="domain" description="Mop" evidence="13">
    <location>
        <begin position="286"/>
        <end position="351"/>
    </location>
</feature>
<dbReference type="PROSITE" id="PS51866">
    <property type="entry name" value="MOP"/>
    <property type="match status" value="1"/>
</dbReference>
<feature type="domain" description="ABC transporter" evidence="12">
    <location>
        <begin position="1"/>
        <end position="233"/>
    </location>
</feature>
<dbReference type="Gene3D" id="2.40.50.100">
    <property type="match status" value="1"/>
</dbReference>
<reference evidence="14 15" key="1">
    <citation type="submission" date="2015-10" db="EMBL/GenBank/DDBJ databases">
        <title>Draft genome sequence of Thermococcus celericrescens strain DSM 17994.</title>
        <authorList>
            <person name="Hong S.-J."/>
            <person name="Park C.-E."/>
            <person name="Shin J.-H."/>
        </authorList>
    </citation>
    <scope>NUCLEOTIDE SEQUENCE [LARGE SCALE GENOMIC DNA]</scope>
    <source>
        <strain evidence="14 15">DSM 17994</strain>
    </source>
</reference>
<evidence type="ECO:0000313" key="14">
    <source>
        <dbReference type="EMBL" id="KUH34769.1"/>
    </source>
</evidence>
<dbReference type="InterPro" id="IPR005116">
    <property type="entry name" value="Transp-assoc_OB_typ1"/>
</dbReference>
<dbReference type="PROSITE" id="PS00211">
    <property type="entry name" value="ABC_TRANSPORTER_1"/>
    <property type="match status" value="1"/>
</dbReference>
<dbReference type="Proteomes" id="UP000053462">
    <property type="component" value="Unassembled WGS sequence"/>
</dbReference>
<dbReference type="InterPro" id="IPR050093">
    <property type="entry name" value="ABC_SmlMolc_Importer"/>
</dbReference>
<evidence type="ECO:0000256" key="6">
    <source>
        <dbReference type="ARBA" id="ARBA00038307"/>
    </source>
</evidence>
<evidence type="ECO:0000256" key="7">
    <source>
        <dbReference type="ARBA" id="ARBA00038781"/>
    </source>
</evidence>
<evidence type="ECO:0000256" key="5">
    <source>
        <dbReference type="ARBA" id="ARBA00022840"/>
    </source>
</evidence>
<name>A0A100XZU1_9EURY</name>
<dbReference type="PROSITE" id="PS50893">
    <property type="entry name" value="ABC_TRANSPORTER_2"/>
    <property type="match status" value="1"/>
</dbReference>
<sequence length="351" mass="38715">MALLEVENLGIDLGDFHLRDVSLSVEEGDYLTVIGPTGAGKSVLLEAIAGFYPLLSGRVLLDGRDVTKEPPERRGISIVYQDYMLFPHLSVFDNIAFGLRKRGLSMEEIEREVKTIAGELHIAHILHRKPGTLSGGEQQRVALARALVIRPRILLMDEPFSALDSKTRERLRSLVKGVIEEYGTTVIHVTHDFEDVFALAKHVAVMRDGRIVQFGTPEEVFSRPGDEFIAGFVGTNLLRGTAGRKRDGLTAVRVGDVILYTSDEAKGEVTLSLRPEEIILAREPGECSAQNVVPVEVGEMERRGQLVWLSLISDGLSLRAVVTPNAVELLKIRPGERFYALFKASVLRVVG</sequence>
<evidence type="ECO:0000256" key="10">
    <source>
        <dbReference type="ARBA" id="ARBA00047936"/>
    </source>
</evidence>
<comment type="caution">
    <text evidence="14">The sequence shown here is derived from an EMBL/GenBank/DDBJ whole genome shotgun (WGS) entry which is preliminary data.</text>
</comment>
<dbReference type="GO" id="GO:0005524">
    <property type="term" value="F:ATP binding"/>
    <property type="evidence" value="ECO:0007669"/>
    <property type="project" value="UniProtKB-KW"/>
</dbReference>
<dbReference type="EMBL" id="LLYW01000002">
    <property type="protein sequence ID" value="KUH34769.1"/>
    <property type="molecule type" value="Genomic_DNA"/>
</dbReference>
<keyword evidence="15" id="KW-1185">Reference proteome</keyword>
<dbReference type="GO" id="GO:0005886">
    <property type="term" value="C:plasma membrane"/>
    <property type="evidence" value="ECO:0007669"/>
    <property type="project" value="UniProtKB-SubCell"/>
</dbReference>
<evidence type="ECO:0000256" key="3">
    <source>
        <dbReference type="ARBA" id="ARBA00022505"/>
    </source>
</evidence>
<dbReference type="InterPro" id="IPR017871">
    <property type="entry name" value="ABC_transporter-like_CS"/>
</dbReference>
<dbReference type="PANTHER" id="PTHR42781">
    <property type="entry name" value="SPERMIDINE/PUTRESCINE IMPORT ATP-BINDING PROTEIN POTA"/>
    <property type="match status" value="1"/>
</dbReference>
<keyword evidence="4" id="KW-0547">Nucleotide-binding</keyword>
<comment type="similarity">
    <text evidence="6">Belongs to the ABC transporter superfamily. Sulfate/tungstate importer (TC 3.A.1.6) family.</text>
</comment>
<dbReference type="GO" id="GO:1901238">
    <property type="term" value="F:ABC-type tungstate transporter activity"/>
    <property type="evidence" value="ECO:0007669"/>
    <property type="project" value="UniProtKB-EC"/>
</dbReference>
<evidence type="ECO:0000259" key="12">
    <source>
        <dbReference type="PROSITE" id="PS50893"/>
    </source>
</evidence>
<dbReference type="SMART" id="SM00382">
    <property type="entry name" value="AAA"/>
    <property type="match status" value="1"/>
</dbReference>
<protein>
    <recommendedName>
        <fullName evidence="9">Molybdate/tungstate import ATP-binding protein WtpC</fullName>
        <ecNumber evidence="8">7.3.2.6</ecNumber>
    </recommendedName>
</protein>
<keyword evidence="3" id="KW-0500">Molybdenum</keyword>
<accession>A0A100XZU1</accession>
<evidence type="ECO:0000256" key="4">
    <source>
        <dbReference type="ARBA" id="ARBA00022741"/>
    </source>
</evidence>
<dbReference type="InterPro" id="IPR008995">
    <property type="entry name" value="Mo/tungstate-bd_C_term_dom"/>
</dbReference>
<proteinExistence type="inferred from homology"/>
<dbReference type="GO" id="GO:0016887">
    <property type="term" value="F:ATP hydrolysis activity"/>
    <property type="evidence" value="ECO:0007669"/>
    <property type="project" value="InterPro"/>
</dbReference>
<dbReference type="EC" id="7.3.2.6" evidence="8"/>
<dbReference type="GO" id="GO:0015689">
    <property type="term" value="P:molybdate ion transport"/>
    <property type="evidence" value="ECO:0007669"/>
    <property type="project" value="InterPro"/>
</dbReference>
<evidence type="ECO:0000256" key="2">
    <source>
        <dbReference type="ARBA" id="ARBA00022448"/>
    </source>
</evidence>
<dbReference type="SUPFAM" id="SSF50331">
    <property type="entry name" value="MOP-like"/>
    <property type="match status" value="1"/>
</dbReference>
<keyword evidence="2" id="KW-0813">Transport</keyword>
<dbReference type="InterPro" id="IPR027417">
    <property type="entry name" value="P-loop_NTPase"/>
</dbReference>
<dbReference type="Gene3D" id="3.40.50.300">
    <property type="entry name" value="P-loop containing nucleotide triphosphate hydrolases"/>
    <property type="match status" value="1"/>
</dbReference>